<dbReference type="AlphaFoldDB" id="A0A0L0F9N5"/>
<sequence length="126" mass="14379">MMHECMDTAWQKKDKATRAPTVLTTIAFFNEVAEFAMTCIVQCMHPVARLKAMIRLIDIMVELLMLHNLSSAKAILAALQSTPVYRLKQTWMSLSKDAQKVFDECAMLLSEENNMAQMRKVTLKPK</sequence>
<dbReference type="PROSITE" id="PS50009">
    <property type="entry name" value="RASGEF_CAT"/>
    <property type="match status" value="1"/>
</dbReference>
<feature type="domain" description="Ras-GEF" evidence="3">
    <location>
        <begin position="1"/>
        <end position="126"/>
    </location>
</feature>
<organism evidence="4 5">
    <name type="scientific">Sphaeroforma arctica JP610</name>
    <dbReference type="NCBI Taxonomy" id="667725"/>
    <lineage>
        <taxon>Eukaryota</taxon>
        <taxon>Ichthyosporea</taxon>
        <taxon>Ichthyophonida</taxon>
        <taxon>Sphaeroforma</taxon>
    </lineage>
</organism>
<dbReference type="InterPro" id="IPR036964">
    <property type="entry name" value="RASGEF_cat_dom_sf"/>
</dbReference>
<dbReference type="RefSeq" id="XP_014147339.1">
    <property type="nucleotide sequence ID" value="XM_014291864.1"/>
</dbReference>
<reference evidence="4 5" key="1">
    <citation type="submission" date="2011-02" db="EMBL/GenBank/DDBJ databases">
        <title>The Genome Sequence of Sphaeroforma arctica JP610.</title>
        <authorList>
            <consortium name="The Broad Institute Genome Sequencing Platform"/>
            <person name="Russ C."/>
            <person name="Cuomo C."/>
            <person name="Young S.K."/>
            <person name="Zeng Q."/>
            <person name="Gargeya S."/>
            <person name="Alvarado L."/>
            <person name="Berlin A."/>
            <person name="Chapman S.B."/>
            <person name="Chen Z."/>
            <person name="Freedman E."/>
            <person name="Gellesch M."/>
            <person name="Goldberg J."/>
            <person name="Griggs A."/>
            <person name="Gujja S."/>
            <person name="Heilman E."/>
            <person name="Heiman D."/>
            <person name="Howarth C."/>
            <person name="Mehta T."/>
            <person name="Neiman D."/>
            <person name="Pearson M."/>
            <person name="Roberts A."/>
            <person name="Saif S."/>
            <person name="Shea T."/>
            <person name="Shenoy N."/>
            <person name="Sisk P."/>
            <person name="Stolte C."/>
            <person name="Sykes S."/>
            <person name="White J."/>
            <person name="Yandava C."/>
            <person name="Burger G."/>
            <person name="Gray M.W."/>
            <person name="Holland P.W.H."/>
            <person name="King N."/>
            <person name="Lang F.B.F."/>
            <person name="Roger A.J."/>
            <person name="Ruiz-Trillo I."/>
            <person name="Haas B."/>
            <person name="Nusbaum C."/>
            <person name="Birren B."/>
        </authorList>
    </citation>
    <scope>NUCLEOTIDE SEQUENCE [LARGE SCALE GENOMIC DNA]</scope>
    <source>
        <strain evidence="4 5">JP610</strain>
    </source>
</reference>
<dbReference type="PANTHER" id="PTHR23113">
    <property type="entry name" value="GUANINE NUCLEOTIDE EXCHANGE FACTOR"/>
    <property type="match status" value="1"/>
</dbReference>
<dbReference type="GeneID" id="25914511"/>
<dbReference type="OrthoDB" id="9808951at2759"/>
<dbReference type="PANTHER" id="PTHR23113:SF312">
    <property type="entry name" value="RAL GUANINE NUCLEOTIDE DISSOCIATION STIMULATOR-LIKE, ISOFORM E"/>
    <property type="match status" value="1"/>
</dbReference>
<dbReference type="Pfam" id="PF00617">
    <property type="entry name" value="RasGEF"/>
    <property type="match status" value="1"/>
</dbReference>
<dbReference type="GO" id="GO:0007265">
    <property type="term" value="P:Ras protein signal transduction"/>
    <property type="evidence" value="ECO:0007669"/>
    <property type="project" value="TreeGrafter"/>
</dbReference>
<dbReference type="GO" id="GO:0005085">
    <property type="term" value="F:guanyl-nucleotide exchange factor activity"/>
    <property type="evidence" value="ECO:0007669"/>
    <property type="project" value="UniProtKB-KW"/>
</dbReference>
<dbReference type="InterPro" id="IPR008937">
    <property type="entry name" value="Ras-like_GEF"/>
</dbReference>
<dbReference type="SUPFAM" id="SSF48366">
    <property type="entry name" value="Ras GEF"/>
    <property type="match status" value="1"/>
</dbReference>
<evidence type="ECO:0000259" key="3">
    <source>
        <dbReference type="PROSITE" id="PS50009"/>
    </source>
</evidence>
<dbReference type="Proteomes" id="UP000054560">
    <property type="component" value="Unassembled WGS sequence"/>
</dbReference>
<evidence type="ECO:0000313" key="4">
    <source>
        <dbReference type="EMBL" id="KNC73437.1"/>
    </source>
</evidence>
<evidence type="ECO:0000313" key="5">
    <source>
        <dbReference type="Proteomes" id="UP000054560"/>
    </source>
</evidence>
<dbReference type="STRING" id="667725.A0A0L0F9N5"/>
<dbReference type="InterPro" id="IPR001895">
    <property type="entry name" value="RASGEF_cat_dom"/>
</dbReference>
<dbReference type="GO" id="GO:0005886">
    <property type="term" value="C:plasma membrane"/>
    <property type="evidence" value="ECO:0007669"/>
    <property type="project" value="TreeGrafter"/>
</dbReference>
<evidence type="ECO:0000256" key="2">
    <source>
        <dbReference type="PROSITE-ProRule" id="PRU00168"/>
    </source>
</evidence>
<keyword evidence="5" id="KW-1185">Reference proteome</keyword>
<accession>A0A0L0F9N5</accession>
<name>A0A0L0F9N5_9EUKA</name>
<keyword evidence="1 2" id="KW-0344">Guanine-nucleotide releasing factor</keyword>
<evidence type="ECO:0000256" key="1">
    <source>
        <dbReference type="ARBA" id="ARBA00022658"/>
    </source>
</evidence>
<protein>
    <recommendedName>
        <fullName evidence="3">Ras-GEF domain-containing protein</fullName>
    </recommendedName>
</protein>
<dbReference type="EMBL" id="KQ245618">
    <property type="protein sequence ID" value="KNC73437.1"/>
    <property type="molecule type" value="Genomic_DNA"/>
</dbReference>
<proteinExistence type="predicted"/>
<dbReference type="InterPro" id="IPR023578">
    <property type="entry name" value="Ras_GEF_dom_sf"/>
</dbReference>
<dbReference type="Gene3D" id="1.10.840.10">
    <property type="entry name" value="Ras guanine-nucleotide exchange factors catalytic domain"/>
    <property type="match status" value="1"/>
</dbReference>
<gene>
    <name evidence="4" type="ORF">SARC_14007</name>
</gene>
<dbReference type="eggNOG" id="KOG3629">
    <property type="taxonomic scope" value="Eukaryota"/>
</dbReference>